<keyword evidence="7 14" id="KW-0547">Nucleotide-binding</keyword>
<feature type="region of interest" description="Important for the catalytic mechanism of dephosphorylation" evidence="14">
    <location>
        <begin position="266"/>
        <end position="271"/>
    </location>
</feature>
<dbReference type="KEGG" id="hor:Hore_16040"/>
<evidence type="ECO:0000256" key="12">
    <source>
        <dbReference type="ARBA" id="ARBA00023277"/>
    </source>
</evidence>
<keyword evidence="5 14" id="KW-0808">Transferase</keyword>
<dbReference type="Gene3D" id="3.40.50.300">
    <property type="entry name" value="P-loop containing nucleotide triphosphate hydrolases"/>
    <property type="match status" value="1"/>
</dbReference>
<comment type="catalytic activity">
    <reaction evidence="13 14">
        <text>[HPr protein]-O-phospho-L-serine + phosphate + H(+) = [HPr protein]-L-serine + diphosphate</text>
        <dbReference type="Rhea" id="RHEA:46604"/>
        <dbReference type="Rhea" id="RHEA-COMP:11602"/>
        <dbReference type="Rhea" id="RHEA-COMP:11603"/>
        <dbReference type="ChEBI" id="CHEBI:15378"/>
        <dbReference type="ChEBI" id="CHEBI:29999"/>
        <dbReference type="ChEBI" id="CHEBI:33019"/>
        <dbReference type="ChEBI" id="CHEBI:43474"/>
        <dbReference type="ChEBI" id="CHEBI:83421"/>
    </reaction>
</comment>
<dbReference type="PANTHER" id="PTHR30305:SF1">
    <property type="entry name" value="HPR KINASE_PHOSPHORYLASE"/>
    <property type="match status" value="1"/>
</dbReference>
<dbReference type="Gene3D" id="3.40.1390.20">
    <property type="entry name" value="HprK N-terminal domain-like"/>
    <property type="match status" value="1"/>
</dbReference>
<dbReference type="Pfam" id="PF02603">
    <property type="entry name" value="Hpr_kinase_N"/>
    <property type="match status" value="1"/>
</dbReference>
<reference evidence="17 18" key="1">
    <citation type="journal article" date="2009" name="PLoS ONE">
        <title>Genome analysis of the anaerobic thermohalophilic bacterium Halothermothrix orenii.</title>
        <authorList>
            <person name="Mavromatis K."/>
            <person name="Ivanova N."/>
            <person name="Anderson I."/>
            <person name="Lykidis A."/>
            <person name="Hooper S.D."/>
            <person name="Sun H."/>
            <person name="Kunin V."/>
            <person name="Lapidus A."/>
            <person name="Hugenholtz P."/>
            <person name="Patel B."/>
            <person name="Kyrpides N.C."/>
        </authorList>
    </citation>
    <scope>NUCLEOTIDE SEQUENCE [LARGE SCALE GENOMIC DNA]</scope>
    <source>
        <strain evidence="18">H 168 / OCM 544 / DSM 9562</strain>
    </source>
</reference>
<keyword evidence="18" id="KW-1185">Reference proteome</keyword>
<gene>
    <name evidence="14" type="primary">hprK</name>
    <name evidence="17" type="ordered locus">Hore_16040</name>
</gene>
<dbReference type="EC" id="2.7.11.-" evidence="14"/>
<keyword evidence="10 14" id="KW-0460">Magnesium</keyword>
<dbReference type="STRING" id="373903.Hore_16040"/>
<evidence type="ECO:0000256" key="4">
    <source>
        <dbReference type="ARBA" id="ARBA00022527"/>
    </source>
</evidence>
<dbReference type="EC" id="2.7.4.-" evidence="14"/>
<feature type="active site" description="Proton acceptor; for phosphorylation activity. Proton donor; for dephosphorylation activity" evidence="14">
    <location>
        <position position="179"/>
    </location>
</feature>
<keyword evidence="8 14" id="KW-0418">Kinase</keyword>
<evidence type="ECO:0000256" key="11">
    <source>
        <dbReference type="ARBA" id="ARBA00023268"/>
    </source>
</evidence>
<feature type="active site" evidence="14">
    <location>
        <position position="245"/>
    </location>
</feature>
<evidence type="ECO:0000259" key="15">
    <source>
        <dbReference type="Pfam" id="PF02603"/>
    </source>
</evidence>
<evidence type="ECO:0000256" key="6">
    <source>
        <dbReference type="ARBA" id="ARBA00022723"/>
    </source>
</evidence>
<dbReference type="RefSeq" id="WP_012636536.1">
    <property type="nucleotide sequence ID" value="NC_011899.1"/>
</dbReference>
<evidence type="ECO:0000259" key="16">
    <source>
        <dbReference type="Pfam" id="PF07475"/>
    </source>
</evidence>
<sequence>MKTAKIVVEDIIKRFSLEVLAGEGGKSNHITVSDIKRPGIELAGFWKYFSPERVQILGRTEMTFLNELDSGVMETRIKKLIEYNPCCIIVTRNLPAPRFLIEEAEKESVPLLRTPVSTTRFSSQLTTFLEEILAPEEAISGVLVDIYGLGVLIKGKSGIGKSETAIQLVKRGHRLVADDIIKVKKIGESKLVGMAPEVSRYFLEMRGIGIINVKSLFGAGAVKDSSPINLVVNLEIWDDNKEYDRLGLDENYAEIMGIEIPELTIPVKPGRNLAMVLEVAAMNLRMKSIGYNAARDFIKKVDKNRPSS</sequence>
<dbReference type="GO" id="GO:0000287">
    <property type="term" value="F:magnesium ion binding"/>
    <property type="evidence" value="ECO:0007669"/>
    <property type="project" value="UniProtKB-UniRule"/>
</dbReference>
<dbReference type="NCBIfam" id="TIGR00679">
    <property type="entry name" value="hpr-ser"/>
    <property type="match status" value="1"/>
</dbReference>
<dbReference type="GO" id="GO:0005524">
    <property type="term" value="F:ATP binding"/>
    <property type="evidence" value="ECO:0007669"/>
    <property type="project" value="UniProtKB-UniRule"/>
</dbReference>
<dbReference type="FunFam" id="3.40.50.300:FF:000174">
    <property type="entry name" value="HPr kinase/phosphorylase"/>
    <property type="match status" value="1"/>
</dbReference>
<dbReference type="InterPro" id="IPR003755">
    <property type="entry name" value="HPr(Ser)_kin/Pase"/>
</dbReference>
<evidence type="ECO:0000313" key="18">
    <source>
        <dbReference type="Proteomes" id="UP000000719"/>
    </source>
</evidence>
<keyword evidence="4 14" id="KW-0723">Serine/threonine-protein kinase</keyword>
<feature type="active site" evidence="14">
    <location>
        <position position="161"/>
    </location>
</feature>
<dbReference type="GO" id="GO:0006109">
    <property type="term" value="P:regulation of carbohydrate metabolic process"/>
    <property type="evidence" value="ECO:0007669"/>
    <property type="project" value="UniProtKB-UniRule"/>
</dbReference>
<dbReference type="eggNOG" id="COG1493">
    <property type="taxonomic scope" value="Bacteria"/>
</dbReference>
<dbReference type="InterPro" id="IPR028979">
    <property type="entry name" value="Ser_kin/Pase_Hpr-like_N_sf"/>
</dbReference>
<dbReference type="GO" id="GO:0000155">
    <property type="term" value="F:phosphorelay sensor kinase activity"/>
    <property type="evidence" value="ECO:0007669"/>
    <property type="project" value="InterPro"/>
</dbReference>
<evidence type="ECO:0000256" key="1">
    <source>
        <dbReference type="ARBA" id="ARBA00001120"/>
    </source>
</evidence>
<evidence type="ECO:0000256" key="3">
    <source>
        <dbReference type="ARBA" id="ARBA00006883"/>
    </source>
</evidence>
<dbReference type="PANTHER" id="PTHR30305">
    <property type="entry name" value="PROTEIN YJDM-RELATED"/>
    <property type="match status" value="1"/>
</dbReference>
<dbReference type="GO" id="GO:0004674">
    <property type="term" value="F:protein serine/threonine kinase activity"/>
    <property type="evidence" value="ECO:0007669"/>
    <property type="project" value="UniProtKB-KW"/>
</dbReference>
<feature type="domain" description="HPr(Ser) kinase/phosphorylase N-terminal" evidence="15">
    <location>
        <begin position="7"/>
        <end position="129"/>
    </location>
</feature>
<comment type="domain">
    <text evidence="14">The Walker A ATP-binding motif also binds Pi and PPi.</text>
</comment>
<dbReference type="OrthoDB" id="9778803at2"/>
<feature type="domain" description="HPr kinase/phosphorylase C-terminal" evidence="16">
    <location>
        <begin position="132"/>
        <end position="300"/>
    </location>
</feature>
<evidence type="ECO:0000256" key="8">
    <source>
        <dbReference type="ARBA" id="ARBA00022777"/>
    </source>
</evidence>
<evidence type="ECO:0000256" key="2">
    <source>
        <dbReference type="ARBA" id="ARBA00001946"/>
    </source>
</evidence>
<comment type="function">
    <text evidence="14">Catalyzes the ATP- as well as the pyrophosphate-dependent phosphorylation of a specific serine residue in HPr, a phosphocarrier protein of the phosphoenolpyruvate-dependent sugar phosphotransferase system (PTS). HprK/P also catalyzes the pyrophosphate-producing, inorganic phosphate-dependent dephosphorylation (phosphorolysis) of seryl-phosphorylated HPr (P-Ser-HPr). The two antagonistic activities of HprK/P are regulated by several intracellular metabolites, which change their concentration in response to the absence or presence of rapidly metabolisable carbon sources (glucose, fructose, etc.) in the growth medium. Therefore, by controlling the phosphorylation state of HPr, HPrK/P is a sensor enzyme that plays a major role in the regulation of carbon metabolism and sugar transport: it mediates carbon catabolite repression (CCR), and regulates PTS-catalyzed carbohydrate uptake and inducer exclusion.</text>
</comment>
<dbReference type="Proteomes" id="UP000000719">
    <property type="component" value="Chromosome"/>
</dbReference>
<dbReference type="InterPro" id="IPR011104">
    <property type="entry name" value="Hpr_kin/Pase_C"/>
</dbReference>
<comment type="cofactor">
    <cofactor evidence="2 14">
        <name>Mg(2+)</name>
        <dbReference type="ChEBI" id="CHEBI:18420"/>
    </cofactor>
</comment>
<keyword evidence="11 14" id="KW-0511">Multifunctional enzyme</keyword>
<dbReference type="SUPFAM" id="SSF53795">
    <property type="entry name" value="PEP carboxykinase-like"/>
    <property type="match status" value="1"/>
</dbReference>
<dbReference type="SUPFAM" id="SSF75138">
    <property type="entry name" value="HprK N-terminal domain-like"/>
    <property type="match status" value="1"/>
</dbReference>
<organism evidence="17 18">
    <name type="scientific">Halothermothrix orenii (strain H 168 / OCM 544 / DSM 9562)</name>
    <dbReference type="NCBI Taxonomy" id="373903"/>
    <lineage>
        <taxon>Bacteria</taxon>
        <taxon>Bacillati</taxon>
        <taxon>Bacillota</taxon>
        <taxon>Clostridia</taxon>
        <taxon>Halanaerobiales</taxon>
        <taxon>Halothermotrichaceae</taxon>
        <taxon>Halothermothrix</taxon>
    </lineage>
</organism>
<dbReference type="Pfam" id="PF07475">
    <property type="entry name" value="Hpr_kinase_C"/>
    <property type="match status" value="1"/>
</dbReference>
<dbReference type="GO" id="GO:0004712">
    <property type="term" value="F:protein serine/threonine/tyrosine kinase activity"/>
    <property type="evidence" value="ECO:0007669"/>
    <property type="project" value="UniProtKB-UniRule"/>
</dbReference>
<evidence type="ECO:0000256" key="7">
    <source>
        <dbReference type="ARBA" id="ARBA00022741"/>
    </source>
</evidence>
<evidence type="ECO:0000256" key="5">
    <source>
        <dbReference type="ARBA" id="ARBA00022679"/>
    </source>
</evidence>
<feature type="binding site" evidence="14">
    <location>
        <position position="162"/>
    </location>
    <ligand>
        <name>Mg(2+)</name>
        <dbReference type="ChEBI" id="CHEBI:18420"/>
    </ligand>
</feature>
<name>B8CYI4_HALOH</name>
<dbReference type="HOGENOM" id="CLU_052030_0_1_9"/>
<evidence type="ECO:0000256" key="13">
    <source>
        <dbReference type="ARBA" id="ARBA00047657"/>
    </source>
</evidence>
<keyword evidence="12 14" id="KW-0119">Carbohydrate metabolism</keyword>
<dbReference type="InterPro" id="IPR027417">
    <property type="entry name" value="P-loop_NTPase"/>
</dbReference>
<dbReference type="HAMAP" id="MF_01249">
    <property type="entry name" value="HPr_kinase"/>
    <property type="match status" value="1"/>
</dbReference>
<comment type="catalytic activity">
    <reaction evidence="1 14">
        <text>[HPr protein]-L-serine + ATP = [HPr protein]-O-phospho-L-serine + ADP + H(+)</text>
        <dbReference type="Rhea" id="RHEA:46600"/>
        <dbReference type="Rhea" id="RHEA-COMP:11602"/>
        <dbReference type="Rhea" id="RHEA-COMP:11603"/>
        <dbReference type="ChEBI" id="CHEBI:15378"/>
        <dbReference type="ChEBI" id="CHEBI:29999"/>
        <dbReference type="ChEBI" id="CHEBI:30616"/>
        <dbReference type="ChEBI" id="CHEBI:83421"/>
        <dbReference type="ChEBI" id="CHEBI:456216"/>
    </reaction>
</comment>
<feature type="binding site" evidence="14">
    <location>
        <begin position="155"/>
        <end position="162"/>
    </location>
    <ligand>
        <name>ATP</name>
        <dbReference type="ChEBI" id="CHEBI:30616"/>
    </ligand>
</feature>
<dbReference type="InterPro" id="IPR011126">
    <property type="entry name" value="Hpr_kin/Pase_Hpr_N"/>
</dbReference>
<feature type="region of interest" description="Important for the catalytic mechanism of both phosphorylation and dephosphorylation" evidence="14">
    <location>
        <begin position="203"/>
        <end position="212"/>
    </location>
</feature>
<protein>
    <recommendedName>
        <fullName evidence="14">HPr kinase/phosphorylase</fullName>
        <shortName evidence="14">HPrK/P</shortName>
        <ecNumber evidence="14">2.7.11.-</ecNumber>
        <ecNumber evidence="14">2.7.4.-</ecNumber>
    </recommendedName>
    <alternativeName>
        <fullName evidence="14">HPr(Ser) kinase/phosphorylase</fullName>
    </alternativeName>
</protein>
<proteinExistence type="inferred from homology"/>
<evidence type="ECO:0000256" key="14">
    <source>
        <dbReference type="HAMAP-Rule" id="MF_01249"/>
    </source>
</evidence>
<keyword evidence="6 14" id="KW-0479">Metal-binding</keyword>
<dbReference type="AlphaFoldDB" id="B8CYI4"/>
<keyword evidence="9 14" id="KW-0067">ATP-binding</keyword>
<dbReference type="EMBL" id="CP001098">
    <property type="protein sequence ID" value="ACL70353.1"/>
    <property type="molecule type" value="Genomic_DNA"/>
</dbReference>
<comment type="miscellaneous">
    <text evidence="14">Both phosphorylation and phosphorolysis are carried out by the same active site and suggest a common mechanism for both reactions.</text>
</comment>
<evidence type="ECO:0000313" key="17">
    <source>
        <dbReference type="EMBL" id="ACL70353.1"/>
    </source>
</evidence>
<comment type="subunit">
    <text evidence="14">Homohexamer.</text>
</comment>
<accession>B8CYI4</accession>
<dbReference type="CDD" id="cd01918">
    <property type="entry name" value="HprK_C"/>
    <property type="match status" value="1"/>
</dbReference>
<feature type="binding site" evidence="14">
    <location>
        <position position="204"/>
    </location>
    <ligand>
        <name>Mg(2+)</name>
        <dbReference type="ChEBI" id="CHEBI:18420"/>
    </ligand>
</feature>
<comment type="similarity">
    <text evidence="3 14">Belongs to the HPrK/P family.</text>
</comment>
<evidence type="ECO:0000256" key="10">
    <source>
        <dbReference type="ARBA" id="ARBA00022842"/>
    </source>
</evidence>
<comment type="caution">
    <text evidence="14">Lacks conserved residue(s) required for the propagation of feature annotation.</text>
</comment>
<evidence type="ECO:0000256" key="9">
    <source>
        <dbReference type="ARBA" id="ARBA00022840"/>
    </source>
</evidence>